<gene>
    <name evidence="10" type="ORF">WICPIJ_000533</name>
</gene>
<reference evidence="10" key="1">
    <citation type="journal article" date="2021" name="Open Biol.">
        <title>Shared evolutionary footprints suggest mitochondrial oxidative damage underlies multiple complex I losses in fungi.</title>
        <authorList>
            <person name="Schikora-Tamarit M.A."/>
            <person name="Marcet-Houben M."/>
            <person name="Nosek J."/>
            <person name="Gabaldon T."/>
        </authorList>
    </citation>
    <scope>NUCLEOTIDE SEQUENCE</scope>
    <source>
        <strain evidence="10">CBS2887</strain>
    </source>
</reference>
<dbReference type="EMBL" id="JAEUBG010000335">
    <property type="protein sequence ID" value="KAH3688484.1"/>
    <property type="molecule type" value="Genomic_DNA"/>
</dbReference>
<reference evidence="10" key="2">
    <citation type="submission" date="2021-01" db="EMBL/GenBank/DDBJ databases">
        <authorList>
            <person name="Schikora-Tamarit M.A."/>
        </authorList>
    </citation>
    <scope>NUCLEOTIDE SEQUENCE</scope>
    <source>
        <strain evidence="10">CBS2887</strain>
    </source>
</reference>
<comment type="similarity">
    <text evidence="3">Belongs to the MNN1/MNT family.</text>
</comment>
<dbReference type="SUPFAM" id="SSF53448">
    <property type="entry name" value="Nucleotide-diphospho-sugar transferases"/>
    <property type="match status" value="1"/>
</dbReference>
<comment type="pathway">
    <text evidence="2">Protein modification; protein glycosylation.</text>
</comment>
<dbReference type="Pfam" id="PF11051">
    <property type="entry name" value="Mannosyl_trans3"/>
    <property type="match status" value="1"/>
</dbReference>
<dbReference type="InterPro" id="IPR022751">
    <property type="entry name" value="Alpha_mannosyltransferase"/>
</dbReference>
<name>A0A9P8QGG1_WICPI</name>
<dbReference type="PANTHER" id="PTHR31646:SF1">
    <property type="entry name" value="ALPHA-1,2-MANNOSYLTRANSFERASE MNN2"/>
    <property type="match status" value="1"/>
</dbReference>
<evidence type="ECO:0000256" key="7">
    <source>
        <dbReference type="ARBA" id="ARBA00022989"/>
    </source>
</evidence>
<proteinExistence type="inferred from homology"/>
<dbReference type="OrthoDB" id="430354at2759"/>
<keyword evidence="8" id="KW-0333">Golgi apparatus</keyword>
<evidence type="ECO:0000256" key="8">
    <source>
        <dbReference type="ARBA" id="ARBA00023034"/>
    </source>
</evidence>
<keyword evidence="9" id="KW-0472">Membrane</keyword>
<dbReference type="PANTHER" id="PTHR31646">
    <property type="entry name" value="ALPHA-1,2-MANNOSYLTRANSFERASE MNN2"/>
    <property type="match status" value="1"/>
</dbReference>
<dbReference type="AlphaFoldDB" id="A0A9P8QGG1"/>
<evidence type="ECO:0000256" key="5">
    <source>
        <dbReference type="ARBA" id="ARBA00022692"/>
    </source>
</evidence>
<dbReference type="GO" id="GO:0000139">
    <property type="term" value="C:Golgi membrane"/>
    <property type="evidence" value="ECO:0007669"/>
    <property type="project" value="UniProtKB-SubCell"/>
</dbReference>
<evidence type="ECO:0000256" key="2">
    <source>
        <dbReference type="ARBA" id="ARBA00004922"/>
    </source>
</evidence>
<keyword evidence="5" id="KW-0812">Transmembrane</keyword>
<dbReference type="InterPro" id="IPR029044">
    <property type="entry name" value="Nucleotide-diphossugar_trans"/>
</dbReference>
<evidence type="ECO:0000256" key="1">
    <source>
        <dbReference type="ARBA" id="ARBA00004323"/>
    </source>
</evidence>
<evidence type="ECO:0000313" key="11">
    <source>
        <dbReference type="Proteomes" id="UP000774326"/>
    </source>
</evidence>
<dbReference type="GO" id="GO:0000026">
    <property type="term" value="F:alpha-1,2-mannosyltransferase activity"/>
    <property type="evidence" value="ECO:0007669"/>
    <property type="project" value="TreeGrafter"/>
</dbReference>
<sequence>MIPFIGGEKYSWLSLLSIKSLRSFGCNLPIEMVTPDANEYELEFCEELLPSLGGNCIVMEDVFGKELKTTLKFGGYQSKQLAIMASSSDEV</sequence>
<evidence type="ECO:0000256" key="3">
    <source>
        <dbReference type="ARBA" id="ARBA00009105"/>
    </source>
</evidence>
<organism evidence="10 11">
    <name type="scientific">Wickerhamomyces pijperi</name>
    <name type="common">Yeast</name>
    <name type="synonym">Pichia pijperi</name>
    <dbReference type="NCBI Taxonomy" id="599730"/>
    <lineage>
        <taxon>Eukaryota</taxon>
        <taxon>Fungi</taxon>
        <taxon>Dikarya</taxon>
        <taxon>Ascomycota</taxon>
        <taxon>Saccharomycotina</taxon>
        <taxon>Saccharomycetes</taxon>
        <taxon>Phaffomycetales</taxon>
        <taxon>Wickerhamomycetaceae</taxon>
        <taxon>Wickerhamomyces</taxon>
    </lineage>
</organism>
<keyword evidence="6" id="KW-0735">Signal-anchor</keyword>
<keyword evidence="7" id="KW-1133">Transmembrane helix</keyword>
<protein>
    <submittedName>
        <fullName evidence="10">Uncharacterized protein</fullName>
    </submittedName>
</protein>
<evidence type="ECO:0000256" key="6">
    <source>
        <dbReference type="ARBA" id="ARBA00022968"/>
    </source>
</evidence>
<evidence type="ECO:0000256" key="9">
    <source>
        <dbReference type="ARBA" id="ARBA00023136"/>
    </source>
</evidence>
<feature type="non-terminal residue" evidence="10">
    <location>
        <position position="91"/>
    </location>
</feature>
<keyword evidence="11" id="KW-1185">Reference proteome</keyword>
<comment type="subcellular location">
    <subcellularLocation>
        <location evidence="1">Golgi apparatus membrane</location>
        <topology evidence="1">Single-pass type II membrane protein</topology>
    </subcellularLocation>
</comment>
<keyword evidence="4" id="KW-0808">Transferase</keyword>
<evidence type="ECO:0000256" key="4">
    <source>
        <dbReference type="ARBA" id="ARBA00022679"/>
    </source>
</evidence>
<evidence type="ECO:0000313" key="10">
    <source>
        <dbReference type="EMBL" id="KAH3688484.1"/>
    </source>
</evidence>
<accession>A0A9P8QGG1</accession>
<comment type="caution">
    <text evidence="10">The sequence shown here is derived from an EMBL/GenBank/DDBJ whole genome shotgun (WGS) entry which is preliminary data.</text>
</comment>
<dbReference type="GO" id="GO:0046354">
    <property type="term" value="P:mannan biosynthetic process"/>
    <property type="evidence" value="ECO:0007669"/>
    <property type="project" value="TreeGrafter"/>
</dbReference>
<dbReference type="Proteomes" id="UP000774326">
    <property type="component" value="Unassembled WGS sequence"/>
</dbReference>